<feature type="chain" id="PRO_5045238861" evidence="2">
    <location>
        <begin position="19"/>
        <end position="308"/>
    </location>
</feature>
<feature type="compositionally biased region" description="Basic and acidic residues" evidence="1">
    <location>
        <begin position="136"/>
        <end position="148"/>
    </location>
</feature>
<dbReference type="Proteomes" id="UP000774617">
    <property type="component" value="Unassembled WGS sequence"/>
</dbReference>
<gene>
    <name evidence="3" type="ORF">B0J12DRAFT_671905</name>
</gene>
<organism evidence="3 4">
    <name type="scientific">Macrophomina phaseolina</name>
    <dbReference type="NCBI Taxonomy" id="35725"/>
    <lineage>
        <taxon>Eukaryota</taxon>
        <taxon>Fungi</taxon>
        <taxon>Dikarya</taxon>
        <taxon>Ascomycota</taxon>
        <taxon>Pezizomycotina</taxon>
        <taxon>Dothideomycetes</taxon>
        <taxon>Dothideomycetes incertae sedis</taxon>
        <taxon>Botryosphaeriales</taxon>
        <taxon>Botryosphaeriaceae</taxon>
        <taxon>Macrophomina</taxon>
    </lineage>
</organism>
<feature type="compositionally biased region" description="Basic and acidic residues" evidence="1">
    <location>
        <begin position="209"/>
        <end position="250"/>
    </location>
</feature>
<reference evidence="3 4" key="1">
    <citation type="journal article" date="2021" name="Nat. Commun.">
        <title>Genetic determinants of endophytism in the Arabidopsis root mycobiome.</title>
        <authorList>
            <person name="Mesny F."/>
            <person name="Miyauchi S."/>
            <person name="Thiergart T."/>
            <person name="Pickel B."/>
            <person name="Atanasova L."/>
            <person name="Karlsson M."/>
            <person name="Huettel B."/>
            <person name="Barry K.W."/>
            <person name="Haridas S."/>
            <person name="Chen C."/>
            <person name="Bauer D."/>
            <person name="Andreopoulos W."/>
            <person name="Pangilinan J."/>
            <person name="LaButti K."/>
            <person name="Riley R."/>
            <person name="Lipzen A."/>
            <person name="Clum A."/>
            <person name="Drula E."/>
            <person name="Henrissat B."/>
            <person name="Kohler A."/>
            <person name="Grigoriev I.V."/>
            <person name="Martin F.M."/>
            <person name="Hacquard S."/>
        </authorList>
    </citation>
    <scope>NUCLEOTIDE SEQUENCE [LARGE SCALE GENOMIC DNA]</scope>
    <source>
        <strain evidence="3 4">MPI-SDFR-AT-0080</strain>
    </source>
</reference>
<feature type="compositionally biased region" description="Polar residues" evidence="1">
    <location>
        <begin position="186"/>
        <end position="195"/>
    </location>
</feature>
<proteinExistence type="predicted"/>
<dbReference type="EMBL" id="JAGTJR010000022">
    <property type="protein sequence ID" value="KAH7043816.1"/>
    <property type="molecule type" value="Genomic_DNA"/>
</dbReference>
<protein>
    <submittedName>
        <fullName evidence="3">Uncharacterized protein</fullName>
    </submittedName>
</protein>
<keyword evidence="4" id="KW-1185">Reference proteome</keyword>
<feature type="compositionally biased region" description="Polar residues" evidence="1">
    <location>
        <begin position="31"/>
        <end position="47"/>
    </location>
</feature>
<feature type="signal peptide" evidence="2">
    <location>
        <begin position="1"/>
        <end position="18"/>
    </location>
</feature>
<evidence type="ECO:0000313" key="4">
    <source>
        <dbReference type="Proteomes" id="UP000774617"/>
    </source>
</evidence>
<evidence type="ECO:0000256" key="2">
    <source>
        <dbReference type="SAM" id="SignalP"/>
    </source>
</evidence>
<feature type="compositionally biased region" description="Basic and acidic residues" evidence="1">
    <location>
        <begin position="161"/>
        <end position="185"/>
    </location>
</feature>
<evidence type="ECO:0000313" key="3">
    <source>
        <dbReference type="EMBL" id="KAH7043816.1"/>
    </source>
</evidence>
<feature type="region of interest" description="Disordered" evidence="1">
    <location>
        <begin position="131"/>
        <end position="266"/>
    </location>
</feature>
<accession>A0ABQ8G654</accession>
<sequence>MRFTTTANILLATALVRGAAIPAGPINNNNKVPQTGGNPFAPATNNDPFDLSQGRGRFDDNDDWDDRFENELFDDVDDQFDDRRRAFRIKVRSTLKQRRDFDDDFHDEDDDDDNSPAAIEAELQRDRLEDEADIAEDARERQELERLRQAQGVAPADIAAELEREKLEDDREAEENRLERERKEQWLQSLQQGQPAQKKRRDEDDTPEESAKEREEDAREAAKDAAEDEKERAEDAEEARLKSEFLDRLRQGNARAPQAAKKAKGKRFNLGDVFDDAGEAINNAHDEAGERADKFAQLFSGKKARRAY</sequence>
<keyword evidence="2" id="KW-0732">Signal</keyword>
<evidence type="ECO:0000256" key="1">
    <source>
        <dbReference type="SAM" id="MobiDB-lite"/>
    </source>
</evidence>
<name>A0ABQ8G654_9PEZI</name>
<comment type="caution">
    <text evidence="3">The sequence shown here is derived from an EMBL/GenBank/DDBJ whole genome shotgun (WGS) entry which is preliminary data.</text>
</comment>
<feature type="region of interest" description="Disordered" evidence="1">
    <location>
        <begin position="26"/>
        <end position="58"/>
    </location>
</feature>